<name>A0ABQ2W7P4_9ACTN</name>
<keyword evidence="3" id="KW-1185">Reference proteome</keyword>
<comment type="caution">
    <text evidence="2">The sequence shown here is derived from an EMBL/GenBank/DDBJ whole genome shotgun (WGS) entry which is preliminary data.</text>
</comment>
<accession>A0ABQ2W7P4</accession>
<sequence length="185" mass="20332">MRVLRTVVLMAGALVLAGCGVSGDPAEREVKMNMQEAAVRADEILDGTFAAIKPPVNWTHGQSTEGNCDVQRRRAVMTIISKERRGSFLGVIERYWESQGYKQLSVNDSDIPAMYYRTPDEFNVRVLVGSNGQAFFEVATPCVNVSKVSPPKAETVGPNYAGKRIPFPDVKSDFWSAKSSPTSRT</sequence>
<dbReference type="EMBL" id="BMTF01000022">
    <property type="protein sequence ID" value="GGV92648.1"/>
    <property type="molecule type" value="Genomic_DNA"/>
</dbReference>
<evidence type="ECO:0008006" key="4">
    <source>
        <dbReference type="Google" id="ProtNLM"/>
    </source>
</evidence>
<feature type="chain" id="PRO_5046808366" description="Lipoprotein" evidence="1">
    <location>
        <begin position="18"/>
        <end position="185"/>
    </location>
</feature>
<dbReference type="Proteomes" id="UP000660675">
    <property type="component" value="Unassembled WGS sequence"/>
</dbReference>
<evidence type="ECO:0000256" key="1">
    <source>
        <dbReference type="SAM" id="SignalP"/>
    </source>
</evidence>
<evidence type="ECO:0000313" key="3">
    <source>
        <dbReference type="Proteomes" id="UP000660675"/>
    </source>
</evidence>
<proteinExistence type="predicted"/>
<reference evidence="3" key="1">
    <citation type="journal article" date="2019" name="Int. J. Syst. Evol. Microbiol.">
        <title>The Global Catalogue of Microorganisms (GCM) 10K type strain sequencing project: providing services to taxonomists for standard genome sequencing and annotation.</title>
        <authorList>
            <consortium name="The Broad Institute Genomics Platform"/>
            <consortium name="The Broad Institute Genome Sequencing Center for Infectious Disease"/>
            <person name="Wu L."/>
            <person name="Ma J."/>
        </authorList>
    </citation>
    <scope>NUCLEOTIDE SEQUENCE [LARGE SCALE GENOMIC DNA]</scope>
    <source>
        <strain evidence="3">JCM 4376</strain>
    </source>
</reference>
<protein>
    <recommendedName>
        <fullName evidence="4">Lipoprotein</fullName>
    </recommendedName>
</protein>
<organism evidence="2 3">
    <name type="scientific">Streptomyces gelaticus</name>
    <dbReference type="NCBI Taxonomy" id="285446"/>
    <lineage>
        <taxon>Bacteria</taxon>
        <taxon>Bacillati</taxon>
        <taxon>Actinomycetota</taxon>
        <taxon>Actinomycetes</taxon>
        <taxon>Kitasatosporales</taxon>
        <taxon>Streptomycetaceae</taxon>
        <taxon>Streptomyces</taxon>
    </lineage>
</organism>
<dbReference type="PROSITE" id="PS51257">
    <property type="entry name" value="PROKAR_LIPOPROTEIN"/>
    <property type="match status" value="1"/>
</dbReference>
<evidence type="ECO:0000313" key="2">
    <source>
        <dbReference type="EMBL" id="GGV92648.1"/>
    </source>
</evidence>
<gene>
    <name evidence="2" type="ORF">GCM10015535_54080</name>
</gene>
<feature type="signal peptide" evidence="1">
    <location>
        <begin position="1"/>
        <end position="17"/>
    </location>
</feature>
<keyword evidence="1" id="KW-0732">Signal</keyword>